<evidence type="ECO:0000256" key="1">
    <source>
        <dbReference type="ARBA" id="ARBA00023143"/>
    </source>
</evidence>
<dbReference type="GO" id="GO:0009288">
    <property type="term" value="C:bacterial-type flagellum"/>
    <property type="evidence" value="ECO:0007669"/>
    <property type="project" value="InterPro"/>
</dbReference>
<dbReference type="PANTHER" id="PTHR42792">
    <property type="entry name" value="FLAGELLIN"/>
    <property type="match status" value="1"/>
</dbReference>
<gene>
    <name evidence="4" type="ORF">MNBD_NITROSPINAE02-2095</name>
</gene>
<dbReference type="Gene3D" id="6.10.10.10">
    <property type="entry name" value="Flagellar export chaperone, C-terminal domain"/>
    <property type="match status" value="1"/>
</dbReference>
<dbReference type="PANTHER" id="PTHR42792:SF2">
    <property type="entry name" value="FLAGELLIN"/>
    <property type="match status" value="1"/>
</dbReference>
<dbReference type="PRINTS" id="PR00207">
    <property type="entry name" value="FLAGELLIN"/>
</dbReference>
<dbReference type="EMBL" id="UOGE01000066">
    <property type="protein sequence ID" value="VAX21440.1"/>
    <property type="molecule type" value="Genomic_DNA"/>
</dbReference>
<evidence type="ECO:0008006" key="5">
    <source>
        <dbReference type="Google" id="ProtNLM"/>
    </source>
</evidence>
<dbReference type="Pfam" id="PF00669">
    <property type="entry name" value="Flagellin_N"/>
    <property type="match status" value="1"/>
</dbReference>
<dbReference type="AlphaFoldDB" id="A0A3B1CFK4"/>
<evidence type="ECO:0000259" key="2">
    <source>
        <dbReference type="Pfam" id="PF00669"/>
    </source>
</evidence>
<protein>
    <recommendedName>
        <fullName evidence="5">Flagellin protein FlaA</fullName>
    </recommendedName>
</protein>
<sequence length="282" mass="29419">MAISLNTFFAASARRNIGIANNNLSENFAKLSSGRRITKAAVDAAGLAIAEQLQADIRSSQQAQRNLTDGAALTRVAEGGLSEISNLLTRGRELSIQAANGTLNDSQRATIQIEIDSIKSEITRISDTTEFNGQKVINGELSSGAPEVTVQAGIQNTSSDRISLNVLEDSGSTALGIGSVDVSTRQGAQDALTSFDSALASVASNRASVGALQNRFDRAASNLAVSRENLQAANAAIRDLDYAAETSSLSNNQILQKAAVKTLSSGLESQRGLIGALLNIRG</sequence>
<accession>A0A3B1CFK4</accession>
<evidence type="ECO:0000259" key="3">
    <source>
        <dbReference type="Pfam" id="PF00700"/>
    </source>
</evidence>
<keyword evidence="1" id="KW-0975">Bacterial flagellum</keyword>
<feature type="domain" description="Flagellin C-terminal" evidence="3">
    <location>
        <begin position="194"/>
        <end position="264"/>
    </location>
</feature>
<dbReference type="GO" id="GO:0005198">
    <property type="term" value="F:structural molecule activity"/>
    <property type="evidence" value="ECO:0007669"/>
    <property type="project" value="InterPro"/>
</dbReference>
<dbReference type="Pfam" id="PF00700">
    <property type="entry name" value="Flagellin_C"/>
    <property type="match status" value="1"/>
</dbReference>
<reference evidence="4" key="1">
    <citation type="submission" date="2018-06" db="EMBL/GenBank/DDBJ databases">
        <authorList>
            <person name="Zhirakovskaya E."/>
        </authorList>
    </citation>
    <scope>NUCLEOTIDE SEQUENCE</scope>
</reference>
<dbReference type="Gene3D" id="1.20.1330.10">
    <property type="entry name" value="f41 fragment of flagellin, N-terminal domain"/>
    <property type="match status" value="1"/>
</dbReference>
<evidence type="ECO:0000313" key="4">
    <source>
        <dbReference type="EMBL" id="VAX21440.1"/>
    </source>
</evidence>
<dbReference type="InterPro" id="IPR042187">
    <property type="entry name" value="Flagellin_C_sub2"/>
</dbReference>
<organism evidence="4">
    <name type="scientific">hydrothermal vent metagenome</name>
    <dbReference type="NCBI Taxonomy" id="652676"/>
    <lineage>
        <taxon>unclassified sequences</taxon>
        <taxon>metagenomes</taxon>
        <taxon>ecological metagenomes</taxon>
    </lineage>
</organism>
<dbReference type="InterPro" id="IPR001029">
    <property type="entry name" value="Flagellin_N"/>
</dbReference>
<dbReference type="InterPro" id="IPR046358">
    <property type="entry name" value="Flagellin_C"/>
</dbReference>
<name>A0A3B1CFK4_9ZZZZ</name>
<feature type="domain" description="Flagellin N-terminal" evidence="2">
    <location>
        <begin position="9"/>
        <end position="139"/>
    </location>
</feature>
<dbReference type="InterPro" id="IPR001492">
    <property type="entry name" value="Flagellin"/>
</dbReference>
<dbReference type="SUPFAM" id="SSF64518">
    <property type="entry name" value="Phase 1 flagellin"/>
    <property type="match status" value="1"/>
</dbReference>
<proteinExistence type="predicted"/>